<dbReference type="PANTHER" id="PTHR32410">
    <property type="entry name" value="CYSTEINE/HISTIDINE-RICH C1 DOMAIN FAMILY PROTEIN"/>
    <property type="match status" value="1"/>
</dbReference>
<gene>
    <name evidence="1" type="ORF">CTI12_AA471340</name>
</gene>
<dbReference type="Proteomes" id="UP000245207">
    <property type="component" value="Unassembled WGS sequence"/>
</dbReference>
<evidence type="ECO:0000313" key="2">
    <source>
        <dbReference type="Proteomes" id="UP000245207"/>
    </source>
</evidence>
<protein>
    <submittedName>
        <fullName evidence="1">Uncharacterized protein</fullName>
    </submittedName>
</protein>
<evidence type="ECO:0000313" key="1">
    <source>
        <dbReference type="EMBL" id="PWA50608.1"/>
    </source>
</evidence>
<dbReference type="InterPro" id="IPR053192">
    <property type="entry name" value="Vacuole_Formation_Reg"/>
</dbReference>
<dbReference type="SUPFAM" id="SSF57889">
    <property type="entry name" value="Cysteine-rich domain"/>
    <property type="match status" value="1"/>
</dbReference>
<accession>A0A2U1LNP0</accession>
<dbReference type="AlphaFoldDB" id="A0A2U1LNP0"/>
<dbReference type="EMBL" id="PKPP01008474">
    <property type="protein sequence ID" value="PWA50608.1"/>
    <property type="molecule type" value="Genomic_DNA"/>
</dbReference>
<keyword evidence="2" id="KW-1185">Reference proteome</keyword>
<organism evidence="1 2">
    <name type="scientific">Artemisia annua</name>
    <name type="common">Sweet wormwood</name>
    <dbReference type="NCBI Taxonomy" id="35608"/>
    <lineage>
        <taxon>Eukaryota</taxon>
        <taxon>Viridiplantae</taxon>
        <taxon>Streptophyta</taxon>
        <taxon>Embryophyta</taxon>
        <taxon>Tracheophyta</taxon>
        <taxon>Spermatophyta</taxon>
        <taxon>Magnoliopsida</taxon>
        <taxon>eudicotyledons</taxon>
        <taxon>Gunneridae</taxon>
        <taxon>Pentapetalae</taxon>
        <taxon>asterids</taxon>
        <taxon>campanulids</taxon>
        <taxon>Asterales</taxon>
        <taxon>Asteraceae</taxon>
        <taxon>Asteroideae</taxon>
        <taxon>Anthemideae</taxon>
        <taxon>Artemisiinae</taxon>
        <taxon>Artemisia</taxon>
    </lineage>
</organism>
<comment type="caution">
    <text evidence="1">The sequence shown here is derived from an EMBL/GenBank/DDBJ whole genome shotgun (WGS) entry which is preliminary data.</text>
</comment>
<dbReference type="InterPro" id="IPR046349">
    <property type="entry name" value="C1-like_sf"/>
</dbReference>
<dbReference type="PANTHER" id="PTHR32410:SF216">
    <property type="entry name" value="PHORBOL-ESTER_DAG-TYPE DOMAIN-CONTAINING PROTEIN"/>
    <property type="match status" value="1"/>
</dbReference>
<name>A0A2U1LNP0_ARTAN</name>
<reference evidence="1 2" key="1">
    <citation type="journal article" date="2018" name="Mol. Plant">
        <title>The genome of Artemisia annua provides insight into the evolution of Asteraceae family and artemisinin biosynthesis.</title>
        <authorList>
            <person name="Shen Q."/>
            <person name="Zhang L."/>
            <person name="Liao Z."/>
            <person name="Wang S."/>
            <person name="Yan T."/>
            <person name="Shi P."/>
            <person name="Liu M."/>
            <person name="Fu X."/>
            <person name="Pan Q."/>
            <person name="Wang Y."/>
            <person name="Lv Z."/>
            <person name="Lu X."/>
            <person name="Zhang F."/>
            <person name="Jiang W."/>
            <person name="Ma Y."/>
            <person name="Chen M."/>
            <person name="Hao X."/>
            <person name="Li L."/>
            <person name="Tang Y."/>
            <person name="Lv G."/>
            <person name="Zhou Y."/>
            <person name="Sun X."/>
            <person name="Brodelius P.E."/>
            <person name="Rose J.K.C."/>
            <person name="Tang K."/>
        </authorList>
    </citation>
    <scope>NUCLEOTIDE SEQUENCE [LARGE SCALE GENOMIC DNA]</scope>
    <source>
        <strain evidence="2">cv. Huhao1</strain>
        <tissue evidence="1">Leaf</tissue>
    </source>
</reference>
<dbReference type="OrthoDB" id="989270at2759"/>
<sequence>MAMDRQQQQQAQMMMRMKNSGLISYHGSPMIADDEDELSKSALMAFRAFTDPLKLPIIHSKILAQDGKETTEIYHWRHPAHPLVLNVEDSQGNNMIPDINSGDPIKWGYGISYACKDCDFLLGMECAMRAPKSLAHRYCKGHEIPLTYPPVEDHPEDFYCDICEEEMDPKLWLYHSFHLGCISRRDYYANVWYGGTRLTRAYHKHPLTFVRRKKTPKCHRKKIGYWG</sequence>
<proteinExistence type="predicted"/>